<dbReference type="SUPFAM" id="SSF53474">
    <property type="entry name" value="alpha/beta-Hydrolases"/>
    <property type="match status" value="1"/>
</dbReference>
<dbReference type="RefSeq" id="WP_184751566.1">
    <property type="nucleotide sequence ID" value="NZ_BAAAJR010000001.1"/>
</dbReference>
<dbReference type="EMBL" id="JACHML010000001">
    <property type="protein sequence ID" value="MBB6392509.1"/>
    <property type="molecule type" value="Genomic_DNA"/>
</dbReference>
<organism evidence="3 4">
    <name type="scientific">Microbacterium thalassium</name>
    <dbReference type="NCBI Taxonomy" id="362649"/>
    <lineage>
        <taxon>Bacteria</taxon>
        <taxon>Bacillati</taxon>
        <taxon>Actinomycetota</taxon>
        <taxon>Actinomycetes</taxon>
        <taxon>Micrococcales</taxon>
        <taxon>Microbacteriaceae</taxon>
        <taxon>Microbacterium</taxon>
    </lineage>
</organism>
<feature type="domain" description="AB hydrolase-1" evidence="2">
    <location>
        <begin position="49"/>
        <end position="174"/>
    </location>
</feature>
<evidence type="ECO:0000256" key="1">
    <source>
        <dbReference type="ARBA" id="ARBA00022801"/>
    </source>
</evidence>
<dbReference type="GO" id="GO:0016020">
    <property type="term" value="C:membrane"/>
    <property type="evidence" value="ECO:0007669"/>
    <property type="project" value="TreeGrafter"/>
</dbReference>
<dbReference type="PANTHER" id="PTHR43798:SF31">
    <property type="entry name" value="AB HYDROLASE SUPERFAMILY PROTEIN YCLE"/>
    <property type="match status" value="1"/>
</dbReference>
<dbReference type="GO" id="GO:0016787">
    <property type="term" value="F:hydrolase activity"/>
    <property type="evidence" value="ECO:0007669"/>
    <property type="project" value="UniProtKB-KW"/>
</dbReference>
<dbReference type="InterPro" id="IPR000073">
    <property type="entry name" value="AB_hydrolase_1"/>
</dbReference>
<dbReference type="PRINTS" id="PR00111">
    <property type="entry name" value="ABHYDROLASE"/>
</dbReference>
<dbReference type="AlphaFoldDB" id="A0A7X0KVW6"/>
<sequence>MTDRLVTGASGRRLGITVLGDPAADRTIALFAPMPGAAGFDPDPLETRRAGVRVVTVDRPGYGGSEPLELGELASFGRHADDVATQLRTAVGPGGVVGVVGWGVGGLAAAALAGRHPDLVDRLVLVDVPAGARPGDVEAPYAPGDLCIEPDEPALTLRAGLGRRVERMLEDAAEQDGAGFAFDRSALRSRDWAETLGRIQADTVLLYGDGHPLVSAAVDGARLNRRIPFSRVVRVPDATGLAIGAVWGRILAHVAH</sequence>
<evidence type="ECO:0000313" key="4">
    <source>
        <dbReference type="Proteomes" id="UP000537775"/>
    </source>
</evidence>
<gene>
    <name evidence="3" type="ORF">HD594_002822</name>
</gene>
<dbReference type="PANTHER" id="PTHR43798">
    <property type="entry name" value="MONOACYLGLYCEROL LIPASE"/>
    <property type="match status" value="1"/>
</dbReference>
<keyword evidence="4" id="KW-1185">Reference proteome</keyword>
<keyword evidence="1" id="KW-0378">Hydrolase</keyword>
<evidence type="ECO:0000259" key="2">
    <source>
        <dbReference type="Pfam" id="PF00561"/>
    </source>
</evidence>
<accession>A0A7X0KVW6</accession>
<name>A0A7X0KVW6_9MICO</name>
<dbReference type="InterPro" id="IPR050266">
    <property type="entry name" value="AB_hydrolase_sf"/>
</dbReference>
<reference evidence="3 4" key="1">
    <citation type="submission" date="2020-08" db="EMBL/GenBank/DDBJ databases">
        <title>Sequencing the genomes of 1000 actinobacteria strains.</title>
        <authorList>
            <person name="Klenk H.-P."/>
        </authorList>
    </citation>
    <scope>NUCLEOTIDE SEQUENCE [LARGE SCALE GENOMIC DNA]</scope>
    <source>
        <strain evidence="3 4">DSM 12511</strain>
    </source>
</reference>
<dbReference type="Proteomes" id="UP000537775">
    <property type="component" value="Unassembled WGS sequence"/>
</dbReference>
<proteinExistence type="predicted"/>
<dbReference type="Pfam" id="PF00561">
    <property type="entry name" value="Abhydrolase_1"/>
    <property type="match status" value="1"/>
</dbReference>
<dbReference type="Gene3D" id="3.40.50.1820">
    <property type="entry name" value="alpha/beta hydrolase"/>
    <property type="match status" value="1"/>
</dbReference>
<protein>
    <submittedName>
        <fullName evidence="3">Pimeloyl-ACP methyl ester carboxylesterase</fullName>
    </submittedName>
</protein>
<comment type="caution">
    <text evidence="3">The sequence shown here is derived from an EMBL/GenBank/DDBJ whole genome shotgun (WGS) entry which is preliminary data.</text>
</comment>
<evidence type="ECO:0000313" key="3">
    <source>
        <dbReference type="EMBL" id="MBB6392509.1"/>
    </source>
</evidence>
<dbReference type="InterPro" id="IPR029058">
    <property type="entry name" value="AB_hydrolase_fold"/>
</dbReference>